<feature type="non-terminal residue" evidence="15">
    <location>
        <position position="401"/>
    </location>
</feature>
<dbReference type="InterPro" id="IPR001245">
    <property type="entry name" value="Ser-Thr/Tyr_kinase_cat_dom"/>
</dbReference>
<evidence type="ECO:0000259" key="12">
    <source>
        <dbReference type="PROSITE" id="PS50001"/>
    </source>
</evidence>
<feature type="non-terminal residue" evidence="15">
    <location>
        <position position="1"/>
    </location>
</feature>
<dbReference type="Pfam" id="PF00018">
    <property type="entry name" value="SH3_1"/>
    <property type="match status" value="1"/>
</dbReference>
<dbReference type="InterPro" id="IPR000980">
    <property type="entry name" value="SH2"/>
</dbReference>
<dbReference type="InterPro" id="IPR008266">
    <property type="entry name" value="Tyr_kinase_AS"/>
</dbReference>
<evidence type="ECO:0000256" key="8">
    <source>
        <dbReference type="ARBA" id="ARBA00051245"/>
    </source>
</evidence>
<evidence type="ECO:0000313" key="15">
    <source>
        <dbReference type="EMBL" id="MBN3287649.1"/>
    </source>
</evidence>
<reference evidence="15" key="1">
    <citation type="journal article" date="2021" name="Cell">
        <title>Tracing the genetic footprints of vertebrate landing in non-teleost ray-finned fishes.</title>
        <authorList>
            <person name="Bi X."/>
            <person name="Wang K."/>
            <person name="Yang L."/>
            <person name="Pan H."/>
            <person name="Jiang H."/>
            <person name="Wei Q."/>
            <person name="Fang M."/>
            <person name="Yu H."/>
            <person name="Zhu C."/>
            <person name="Cai Y."/>
            <person name="He Y."/>
            <person name="Gan X."/>
            <person name="Zeng H."/>
            <person name="Yu D."/>
            <person name="Zhu Y."/>
            <person name="Jiang H."/>
            <person name="Qiu Q."/>
            <person name="Yang H."/>
            <person name="Zhang Y.E."/>
            <person name="Wang W."/>
            <person name="Zhu M."/>
            <person name="He S."/>
            <person name="Zhang G."/>
        </authorList>
    </citation>
    <scope>NUCLEOTIDE SEQUENCE</scope>
    <source>
        <strain evidence="15">Pddl_001</strain>
    </source>
</reference>
<dbReference type="InterPro" id="IPR011009">
    <property type="entry name" value="Kinase-like_dom_sf"/>
</dbReference>
<keyword evidence="7 11" id="KW-0829">Tyrosine-protein kinase</keyword>
<evidence type="ECO:0000256" key="6">
    <source>
        <dbReference type="ARBA" id="ARBA00022840"/>
    </source>
</evidence>
<keyword evidence="1 10" id="KW-0728">SH3 domain</keyword>
<dbReference type="Proteomes" id="UP001166093">
    <property type="component" value="Unassembled WGS sequence"/>
</dbReference>
<protein>
    <recommendedName>
        <fullName evidence="11">Tyrosine-protein kinase</fullName>
        <ecNumber evidence="11">2.7.10.2</ecNumber>
    </recommendedName>
</protein>
<sequence>MAAILTRICPCLNCLWDKCFGDQQPKQDFDTGLRPDSNDGNTVDTEERYVVNNNLQNEDTIYTALWRFKARTEEELTFEEGDVFKVFTFSGEWWQAGKLGPNGEIIGKGFVPYNYLVCRESLEAQIWYFGNLSRSEAITLLLQSGNGNGTFLVRISEKENVGFVLSETMNFKDFQAETQIMKKLSHKHLLSLYAVCVSEDTFYIVTELMEKGSLLQYLRSTEGSTLSLPHLLDMSSQVAYGMSYLESKNFIHRDLAARNVLVGENGICKVADFGLARAIKDEFYLSNEKRIPYKWSAPEAISHGLFSVKSDVWSFGIFLYEIVTYGQMPYPGMPNHVFLEVAKGYRMPCPDNCPQDVYDIMMSCWEKKTDARPEFKQLVWKLESCTRLPRTGYKRPVEPPS</sequence>
<dbReference type="EC" id="2.7.10.2" evidence="11"/>
<dbReference type="PROSITE" id="PS50011">
    <property type="entry name" value="PROTEIN_KINASE_DOM"/>
    <property type="match status" value="1"/>
</dbReference>
<name>A0ABS2YLK8_POLSP</name>
<dbReference type="PROSITE" id="PS50001">
    <property type="entry name" value="SH2"/>
    <property type="match status" value="1"/>
</dbReference>
<evidence type="ECO:0000256" key="1">
    <source>
        <dbReference type="ARBA" id="ARBA00022443"/>
    </source>
</evidence>
<evidence type="ECO:0000256" key="11">
    <source>
        <dbReference type="RuleBase" id="RU362096"/>
    </source>
</evidence>
<dbReference type="PANTHER" id="PTHR24418">
    <property type="entry name" value="TYROSINE-PROTEIN KINASE"/>
    <property type="match status" value="1"/>
</dbReference>
<dbReference type="SMART" id="SM00252">
    <property type="entry name" value="SH2"/>
    <property type="match status" value="1"/>
</dbReference>
<dbReference type="SUPFAM" id="SSF56112">
    <property type="entry name" value="Protein kinase-like (PK-like)"/>
    <property type="match status" value="1"/>
</dbReference>
<evidence type="ECO:0000256" key="2">
    <source>
        <dbReference type="ARBA" id="ARBA00022679"/>
    </source>
</evidence>
<dbReference type="InterPro" id="IPR001452">
    <property type="entry name" value="SH3_domain"/>
</dbReference>
<gene>
    <name evidence="15" type="primary">Ptk6_0</name>
    <name evidence="15" type="ORF">GTO93_0013436</name>
</gene>
<evidence type="ECO:0000313" key="16">
    <source>
        <dbReference type="Proteomes" id="UP001166093"/>
    </source>
</evidence>
<dbReference type="InterPro" id="IPR020635">
    <property type="entry name" value="Tyr_kinase_cat_dom"/>
</dbReference>
<dbReference type="InterPro" id="IPR050198">
    <property type="entry name" value="Non-receptor_tyrosine_kinases"/>
</dbReference>
<dbReference type="SMART" id="SM00326">
    <property type="entry name" value="SH3"/>
    <property type="match status" value="1"/>
</dbReference>
<accession>A0ABS2YLK8</accession>
<feature type="domain" description="Protein kinase" evidence="14">
    <location>
        <begin position="100"/>
        <end position="388"/>
    </location>
</feature>
<keyword evidence="3" id="KW-0449">Lipoprotein</keyword>
<evidence type="ECO:0000256" key="7">
    <source>
        <dbReference type="ARBA" id="ARBA00023137"/>
    </source>
</evidence>
<dbReference type="InterPro" id="IPR000719">
    <property type="entry name" value="Prot_kinase_dom"/>
</dbReference>
<evidence type="ECO:0000256" key="5">
    <source>
        <dbReference type="ARBA" id="ARBA00022777"/>
    </source>
</evidence>
<dbReference type="GO" id="GO:0016301">
    <property type="term" value="F:kinase activity"/>
    <property type="evidence" value="ECO:0007669"/>
    <property type="project" value="UniProtKB-KW"/>
</dbReference>
<dbReference type="SUPFAM" id="SSF50044">
    <property type="entry name" value="SH3-domain"/>
    <property type="match status" value="1"/>
</dbReference>
<keyword evidence="2 11" id="KW-0808">Transferase</keyword>
<comment type="similarity">
    <text evidence="11">Belongs to the protein kinase superfamily. Tyr protein kinase family.</text>
</comment>
<evidence type="ECO:0000256" key="10">
    <source>
        <dbReference type="PROSITE-ProRule" id="PRU00192"/>
    </source>
</evidence>
<dbReference type="PROSITE" id="PS00109">
    <property type="entry name" value="PROTEIN_KINASE_TYR"/>
    <property type="match status" value="1"/>
</dbReference>
<dbReference type="PRINTS" id="PR00109">
    <property type="entry name" value="TYRKINASE"/>
</dbReference>
<evidence type="ECO:0000256" key="9">
    <source>
        <dbReference type="PROSITE-ProRule" id="PRU00191"/>
    </source>
</evidence>
<evidence type="ECO:0000256" key="4">
    <source>
        <dbReference type="ARBA" id="ARBA00022741"/>
    </source>
</evidence>
<keyword evidence="16" id="KW-1185">Reference proteome</keyword>
<keyword evidence="4 11" id="KW-0547">Nucleotide-binding</keyword>
<proteinExistence type="inferred from homology"/>
<dbReference type="PROSITE" id="PS50002">
    <property type="entry name" value="SH3"/>
    <property type="match status" value="1"/>
</dbReference>
<comment type="catalytic activity">
    <reaction evidence="8 11">
        <text>L-tyrosyl-[protein] + ATP = O-phospho-L-tyrosyl-[protein] + ADP + H(+)</text>
        <dbReference type="Rhea" id="RHEA:10596"/>
        <dbReference type="Rhea" id="RHEA-COMP:10136"/>
        <dbReference type="Rhea" id="RHEA-COMP:20101"/>
        <dbReference type="ChEBI" id="CHEBI:15378"/>
        <dbReference type="ChEBI" id="CHEBI:30616"/>
        <dbReference type="ChEBI" id="CHEBI:46858"/>
        <dbReference type="ChEBI" id="CHEBI:61978"/>
        <dbReference type="ChEBI" id="CHEBI:456216"/>
        <dbReference type="EC" id="2.7.10.2"/>
    </reaction>
</comment>
<evidence type="ECO:0000256" key="3">
    <source>
        <dbReference type="ARBA" id="ARBA00022707"/>
    </source>
</evidence>
<evidence type="ECO:0000259" key="13">
    <source>
        <dbReference type="PROSITE" id="PS50002"/>
    </source>
</evidence>
<organism evidence="15 16">
    <name type="scientific">Polyodon spathula</name>
    <name type="common">North American paddlefish</name>
    <name type="synonym">Squalus spathula</name>
    <dbReference type="NCBI Taxonomy" id="7913"/>
    <lineage>
        <taxon>Eukaryota</taxon>
        <taxon>Metazoa</taxon>
        <taxon>Chordata</taxon>
        <taxon>Craniata</taxon>
        <taxon>Vertebrata</taxon>
        <taxon>Euteleostomi</taxon>
        <taxon>Actinopterygii</taxon>
        <taxon>Chondrostei</taxon>
        <taxon>Acipenseriformes</taxon>
        <taxon>Polyodontidae</taxon>
        <taxon>Polyodon</taxon>
    </lineage>
</organism>
<feature type="domain" description="SH3" evidence="13">
    <location>
        <begin position="57"/>
        <end position="121"/>
    </location>
</feature>
<dbReference type="InterPro" id="IPR036028">
    <property type="entry name" value="SH3-like_dom_sf"/>
</dbReference>
<dbReference type="Gene3D" id="2.30.30.40">
    <property type="entry name" value="SH3 Domains"/>
    <property type="match status" value="1"/>
</dbReference>
<comment type="caution">
    <text evidence="15">The sequence shown here is derived from an EMBL/GenBank/DDBJ whole genome shotgun (WGS) entry which is preliminary data.</text>
</comment>
<dbReference type="EMBL" id="JAAWVQ010167848">
    <property type="protein sequence ID" value="MBN3287649.1"/>
    <property type="molecule type" value="Genomic_DNA"/>
</dbReference>
<feature type="domain" description="SH2" evidence="12">
    <location>
        <begin position="127"/>
        <end position="255"/>
    </location>
</feature>
<dbReference type="Pfam" id="PF07714">
    <property type="entry name" value="PK_Tyr_Ser-Thr"/>
    <property type="match status" value="1"/>
</dbReference>
<evidence type="ECO:0000259" key="14">
    <source>
        <dbReference type="PROSITE" id="PS50011"/>
    </source>
</evidence>
<keyword evidence="5 11" id="KW-0418">Kinase</keyword>
<dbReference type="Gene3D" id="1.10.510.10">
    <property type="entry name" value="Transferase(Phosphotransferase) domain 1"/>
    <property type="match status" value="1"/>
</dbReference>
<keyword evidence="6 11" id="KW-0067">ATP-binding</keyword>
<dbReference type="SMART" id="SM00219">
    <property type="entry name" value="TyrKc"/>
    <property type="match status" value="1"/>
</dbReference>
<keyword evidence="3" id="KW-0519">Myristate</keyword>
<keyword evidence="9" id="KW-0727">SH2 domain</keyword>